<dbReference type="AlphaFoldDB" id="A0A1X2F867"/>
<evidence type="ECO:0008006" key="4">
    <source>
        <dbReference type="Google" id="ProtNLM"/>
    </source>
</evidence>
<proteinExistence type="predicted"/>
<organism evidence="2 3">
    <name type="scientific">Mycolicibacterium wolinskyi</name>
    <dbReference type="NCBI Taxonomy" id="59750"/>
    <lineage>
        <taxon>Bacteria</taxon>
        <taxon>Bacillati</taxon>
        <taxon>Actinomycetota</taxon>
        <taxon>Actinomycetes</taxon>
        <taxon>Mycobacteriales</taxon>
        <taxon>Mycobacteriaceae</taxon>
        <taxon>Mycolicibacterium</taxon>
    </lineage>
</organism>
<sequence length="174" mass="18406">MRIMYGELDSYQDTHQWSTMQWSGYWLLALLAAFLLLTAIRIAILAAADVIHEDDPTASLALAAGSTLVAVLTAWWSWDRLTALYEHAGPGAAFLIWLGITALSALAFSIAAVTLDLQPRSAKGWIVCIGPLVVLGFVAFVAQLLSKVAAALGVGVGMLLVVGVLGAIAVLSDR</sequence>
<keyword evidence="1" id="KW-0812">Transmembrane</keyword>
<gene>
    <name evidence="2" type="ORF">AWC31_25770</name>
</gene>
<feature type="transmembrane region" description="Helical" evidence="1">
    <location>
        <begin position="60"/>
        <end position="78"/>
    </location>
</feature>
<protein>
    <recommendedName>
        <fullName evidence="4">Transmembrane protein</fullName>
    </recommendedName>
</protein>
<keyword evidence="1" id="KW-0472">Membrane</keyword>
<evidence type="ECO:0000256" key="1">
    <source>
        <dbReference type="SAM" id="Phobius"/>
    </source>
</evidence>
<reference evidence="2 3" key="1">
    <citation type="submission" date="2016-01" db="EMBL/GenBank/DDBJ databases">
        <title>The new phylogeny of the genus Mycobacterium.</title>
        <authorList>
            <person name="Tarcisio F."/>
            <person name="Conor M."/>
            <person name="Antonella G."/>
            <person name="Elisabetta G."/>
            <person name="Giulia F.S."/>
            <person name="Sara T."/>
            <person name="Anna F."/>
            <person name="Clotilde B."/>
            <person name="Roberto B."/>
            <person name="Veronica D.S."/>
            <person name="Fabio R."/>
            <person name="Monica P."/>
            <person name="Olivier J."/>
            <person name="Enrico T."/>
            <person name="Nicola S."/>
        </authorList>
    </citation>
    <scope>NUCLEOTIDE SEQUENCE [LARGE SCALE GENOMIC DNA]</scope>
    <source>
        <strain evidence="2 3">ATCC 700010</strain>
    </source>
</reference>
<name>A0A1X2F867_9MYCO</name>
<dbReference type="Proteomes" id="UP000193964">
    <property type="component" value="Unassembled WGS sequence"/>
</dbReference>
<feature type="transmembrane region" description="Helical" evidence="1">
    <location>
        <begin position="151"/>
        <end position="171"/>
    </location>
</feature>
<comment type="caution">
    <text evidence="2">The sequence shown here is derived from an EMBL/GenBank/DDBJ whole genome shotgun (WGS) entry which is preliminary data.</text>
</comment>
<dbReference type="EMBL" id="LQQA01000015">
    <property type="protein sequence ID" value="ORX14594.1"/>
    <property type="molecule type" value="Genomic_DNA"/>
</dbReference>
<feature type="transmembrane region" description="Helical" evidence="1">
    <location>
        <begin position="90"/>
        <end position="113"/>
    </location>
</feature>
<evidence type="ECO:0000313" key="2">
    <source>
        <dbReference type="EMBL" id="ORX14594.1"/>
    </source>
</evidence>
<keyword evidence="1" id="KW-1133">Transmembrane helix</keyword>
<evidence type="ECO:0000313" key="3">
    <source>
        <dbReference type="Proteomes" id="UP000193964"/>
    </source>
</evidence>
<accession>A0A1X2F867</accession>
<feature type="transmembrane region" description="Helical" evidence="1">
    <location>
        <begin position="125"/>
        <end position="145"/>
    </location>
</feature>
<feature type="transmembrane region" description="Helical" evidence="1">
    <location>
        <begin position="25"/>
        <end position="48"/>
    </location>
</feature>